<evidence type="ECO:0000313" key="2">
    <source>
        <dbReference type="Proteomes" id="UP001499884"/>
    </source>
</evidence>
<dbReference type="Pfam" id="PF04672">
    <property type="entry name" value="Methyltransf_19"/>
    <property type="match status" value="1"/>
</dbReference>
<keyword evidence="1" id="KW-0808">Transferase</keyword>
<dbReference type="InterPro" id="IPR006764">
    <property type="entry name" value="SAM_dep_MeTrfase_SAV2177_type"/>
</dbReference>
<dbReference type="SUPFAM" id="SSF53335">
    <property type="entry name" value="S-adenosyl-L-methionine-dependent methyltransferases"/>
    <property type="match status" value="1"/>
</dbReference>
<gene>
    <name evidence="1" type="ORF">GCM10023082_50100</name>
</gene>
<dbReference type="RefSeq" id="WP_345651785.1">
    <property type="nucleotide sequence ID" value="NZ_BAABEP010000045.1"/>
</dbReference>
<proteinExistence type="predicted"/>
<dbReference type="EMBL" id="BAABEP010000045">
    <property type="protein sequence ID" value="GAA3747730.1"/>
    <property type="molecule type" value="Genomic_DNA"/>
</dbReference>
<keyword evidence="1" id="KW-0489">Methyltransferase</keyword>
<evidence type="ECO:0000313" key="1">
    <source>
        <dbReference type="EMBL" id="GAA3747730.1"/>
    </source>
</evidence>
<dbReference type="Gene3D" id="3.40.50.150">
    <property type="entry name" value="Vaccinia Virus protein VP39"/>
    <property type="match status" value="1"/>
</dbReference>
<accession>A0ABP7FTA6</accession>
<comment type="caution">
    <text evidence="1">The sequence shown here is derived from an EMBL/GenBank/DDBJ whole genome shotgun (WGS) entry which is preliminary data.</text>
</comment>
<dbReference type="InterPro" id="IPR029063">
    <property type="entry name" value="SAM-dependent_MTases_sf"/>
</dbReference>
<dbReference type="GO" id="GO:0032259">
    <property type="term" value="P:methylation"/>
    <property type="evidence" value="ECO:0007669"/>
    <property type="project" value="UniProtKB-KW"/>
</dbReference>
<organism evidence="1 2">
    <name type="scientific">Streptomyces tremellae</name>
    <dbReference type="NCBI Taxonomy" id="1124239"/>
    <lineage>
        <taxon>Bacteria</taxon>
        <taxon>Bacillati</taxon>
        <taxon>Actinomycetota</taxon>
        <taxon>Actinomycetes</taxon>
        <taxon>Kitasatosporales</taxon>
        <taxon>Streptomycetaceae</taxon>
        <taxon>Streptomyces</taxon>
    </lineage>
</organism>
<name>A0ABP7FTA6_9ACTN</name>
<dbReference type="PIRSF" id="PIRSF017393">
    <property type="entry name" value="MTase_SAV2177"/>
    <property type="match status" value="1"/>
</dbReference>
<sequence length="260" mass="29353">MTIDVSKPSIARMYNFFLGGNDNFSVDREACRNLLAAAPSTREICQINRHFLKRAVHHLAADLGIRQFIDHGAGLPAQDNVHQVAQAANRDARVLYIDNDPMVVAQGRLLLDENDQTAFLDQDIRRTADIWGSAEVARLIFRDEPVAALFVSVLHCLTREDNPWALVHDVVSRLPSGSYVVICQMASENEQVRGRLNDYLCGLEDRWGEVRSFDEVERFFDGLEPVGEIGEVSRWWPDGYATPRQTSWEWVAYGGVARVP</sequence>
<reference evidence="2" key="1">
    <citation type="journal article" date="2019" name="Int. J. Syst. Evol. Microbiol.">
        <title>The Global Catalogue of Microorganisms (GCM) 10K type strain sequencing project: providing services to taxonomists for standard genome sequencing and annotation.</title>
        <authorList>
            <consortium name="The Broad Institute Genomics Platform"/>
            <consortium name="The Broad Institute Genome Sequencing Center for Infectious Disease"/>
            <person name="Wu L."/>
            <person name="Ma J."/>
        </authorList>
    </citation>
    <scope>NUCLEOTIDE SEQUENCE [LARGE SCALE GENOMIC DNA]</scope>
    <source>
        <strain evidence="2">JCM 30846</strain>
    </source>
</reference>
<keyword evidence="2" id="KW-1185">Reference proteome</keyword>
<dbReference type="GO" id="GO:0008168">
    <property type="term" value="F:methyltransferase activity"/>
    <property type="evidence" value="ECO:0007669"/>
    <property type="project" value="UniProtKB-KW"/>
</dbReference>
<protein>
    <submittedName>
        <fullName evidence="1">SAM-dependent methyltransferase</fullName>
    </submittedName>
</protein>
<dbReference type="Proteomes" id="UP001499884">
    <property type="component" value="Unassembled WGS sequence"/>
</dbReference>